<protein>
    <recommendedName>
        <fullName evidence="6">WRKY domain-containing protein</fullName>
    </recommendedName>
</protein>
<organism evidence="7 8">
    <name type="scientific">Ensete ventricosum</name>
    <name type="common">Abyssinian banana</name>
    <name type="synonym">Musa ensete</name>
    <dbReference type="NCBI Taxonomy" id="4639"/>
    <lineage>
        <taxon>Eukaryota</taxon>
        <taxon>Viridiplantae</taxon>
        <taxon>Streptophyta</taxon>
        <taxon>Embryophyta</taxon>
        <taxon>Tracheophyta</taxon>
        <taxon>Spermatophyta</taxon>
        <taxon>Magnoliopsida</taxon>
        <taxon>Liliopsida</taxon>
        <taxon>Zingiberales</taxon>
        <taxon>Musaceae</taxon>
        <taxon>Ensete</taxon>
    </lineage>
</organism>
<evidence type="ECO:0000256" key="4">
    <source>
        <dbReference type="ARBA" id="ARBA00023163"/>
    </source>
</evidence>
<keyword evidence="4" id="KW-0804">Transcription</keyword>
<keyword evidence="2" id="KW-0805">Transcription regulation</keyword>
<dbReference type="PROSITE" id="PS50811">
    <property type="entry name" value="WRKY"/>
    <property type="match status" value="1"/>
</dbReference>
<proteinExistence type="predicted"/>
<dbReference type="InterPro" id="IPR044810">
    <property type="entry name" value="WRKY_plant"/>
</dbReference>
<accession>A0A426XCN2</accession>
<sequence length="196" mass="21666">MWNILDASRRISIAGLADRATRMKHLAFFSSDRHLLSSRYSSVSNKTQVPAEASEGVKICVQDTQQGRPFGGWLPVAQVRAEGRQEQPPPQSYYRCTSVTCGIKKRVERSSDDPAVVVTTYEGQHTHPSPIVPCGAHHVPLCPLPLLPAEPSMPPPLGFGISLSVNSNEFQFSLLRSYLESPCLILPHQPLHKTSW</sequence>
<dbReference type="Pfam" id="PF03106">
    <property type="entry name" value="WRKY"/>
    <property type="match status" value="1"/>
</dbReference>
<dbReference type="PANTHER" id="PTHR31221:SF334">
    <property type="entry name" value="WRKY TRANSCRIPTION FACTOR 57-RELATED"/>
    <property type="match status" value="1"/>
</dbReference>
<dbReference type="InterPro" id="IPR003657">
    <property type="entry name" value="WRKY_dom"/>
</dbReference>
<feature type="domain" description="WRKY" evidence="6">
    <location>
        <begin position="88"/>
        <end position="130"/>
    </location>
</feature>
<dbReference type="InterPro" id="IPR036576">
    <property type="entry name" value="WRKY_dom_sf"/>
</dbReference>
<evidence type="ECO:0000313" key="8">
    <source>
        <dbReference type="Proteomes" id="UP000287651"/>
    </source>
</evidence>
<reference evidence="7 8" key="1">
    <citation type="journal article" date="2014" name="Agronomy (Basel)">
        <title>A Draft Genome Sequence for Ensete ventricosum, the Drought-Tolerant Tree Against Hunger.</title>
        <authorList>
            <person name="Harrison J."/>
            <person name="Moore K.A."/>
            <person name="Paszkiewicz K."/>
            <person name="Jones T."/>
            <person name="Grant M."/>
            <person name="Ambacheew D."/>
            <person name="Muzemil S."/>
            <person name="Studholme D.J."/>
        </authorList>
    </citation>
    <scope>NUCLEOTIDE SEQUENCE [LARGE SCALE GENOMIC DNA]</scope>
</reference>
<dbReference type="GO" id="GO:0005634">
    <property type="term" value="C:nucleus"/>
    <property type="evidence" value="ECO:0007669"/>
    <property type="project" value="UniProtKB-SubCell"/>
</dbReference>
<dbReference type="Proteomes" id="UP000287651">
    <property type="component" value="Unassembled WGS sequence"/>
</dbReference>
<dbReference type="GO" id="GO:0043565">
    <property type="term" value="F:sequence-specific DNA binding"/>
    <property type="evidence" value="ECO:0007669"/>
    <property type="project" value="InterPro"/>
</dbReference>
<dbReference type="GO" id="GO:0003700">
    <property type="term" value="F:DNA-binding transcription factor activity"/>
    <property type="evidence" value="ECO:0007669"/>
    <property type="project" value="InterPro"/>
</dbReference>
<keyword evidence="3" id="KW-0238">DNA-binding</keyword>
<evidence type="ECO:0000256" key="3">
    <source>
        <dbReference type="ARBA" id="ARBA00023125"/>
    </source>
</evidence>
<dbReference type="EMBL" id="AMZH03022527">
    <property type="protein sequence ID" value="RRT37233.1"/>
    <property type="molecule type" value="Genomic_DNA"/>
</dbReference>
<evidence type="ECO:0000256" key="1">
    <source>
        <dbReference type="ARBA" id="ARBA00004123"/>
    </source>
</evidence>
<gene>
    <name evidence="7" type="ORF">B296_00031869</name>
</gene>
<dbReference type="Gene3D" id="2.20.25.80">
    <property type="entry name" value="WRKY domain"/>
    <property type="match status" value="1"/>
</dbReference>
<evidence type="ECO:0000313" key="7">
    <source>
        <dbReference type="EMBL" id="RRT37233.1"/>
    </source>
</evidence>
<dbReference type="SUPFAM" id="SSF118290">
    <property type="entry name" value="WRKY DNA-binding domain"/>
    <property type="match status" value="1"/>
</dbReference>
<dbReference type="PANTHER" id="PTHR31221">
    <property type="entry name" value="WRKY TRANSCRIPTION FACTOR PROTEIN 1-RELATED"/>
    <property type="match status" value="1"/>
</dbReference>
<dbReference type="AlphaFoldDB" id="A0A426XCN2"/>
<evidence type="ECO:0000259" key="6">
    <source>
        <dbReference type="PROSITE" id="PS50811"/>
    </source>
</evidence>
<name>A0A426XCN2_ENSVE</name>
<dbReference type="SMART" id="SM00774">
    <property type="entry name" value="WRKY"/>
    <property type="match status" value="1"/>
</dbReference>
<keyword evidence="5" id="KW-0539">Nucleus</keyword>
<comment type="subcellular location">
    <subcellularLocation>
        <location evidence="1">Nucleus</location>
    </subcellularLocation>
</comment>
<comment type="caution">
    <text evidence="7">The sequence shown here is derived from an EMBL/GenBank/DDBJ whole genome shotgun (WGS) entry which is preliminary data.</text>
</comment>
<evidence type="ECO:0000256" key="5">
    <source>
        <dbReference type="ARBA" id="ARBA00023242"/>
    </source>
</evidence>
<evidence type="ECO:0000256" key="2">
    <source>
        <dbReference type="ARBA" id="ARBA00023015"/>
    </source>
</evidence>